<dbReference type="Proteomes" id="UP000077177">
    <property type="component" value="Chromosome"/>
</dbReference>
<dbReference type="OrthoDB" id="9815705at2"/>
<organism evidence="2 3">
    <name type="scientific">Flavisolibacter tropicus</name>
    <dbReference type="NCBI Taxonomy" id="1492898"/>
    <lineage>
        <taxon>Bacteria</taxon>
        <taxon>Pseudomonadati</taxon>
        <taxon>Bacteroidota</taxon>
        <taxon>Chitinophagia</taxon>
        <taxon>Chitinophagales</taxon>
        <taxon>Chitinophagaceae</taxon>
        <taxon>Flavisolibacter</taxon>
    </lineage>
</organism>
<accession>A0A172TY96</accession>
<dbReference type="STRING" id="1492898.SY85_15870"/>
<keyword evidence="3" id="KW-1185">Reference proteome</keyword>
<evidence type="ECO:0000313" key="3">
    <source>
        <dbReference type="Proteomes" id="UP000077177"/>
    </source>
</evidence>
<reference evidence="2 3" key="2">
    <citation type="journal article" date="2016" name="Int. J. Syst. Evol. Microbiol.">
        <title>Flavisolibacter tropicus sp. nov., isolated from tropical soil.</title>
        <authorList>
            <person name="Lee J.J."/>
            <person name="Kang M.S."/>
            <person name="Kim G.S."/>
            <person name="Lee C.S."/>
            <person name="Lim S."/>
            <person name="Lee J."/>
            <person name="Roh S.H."/>
            <person name="Kang H."/>
            <person name="Ha J.M."/>
            <person name="Bae S."/>
            <person name="Jung H.Y."/>
            <person name="Kim M.K."/>
        </authorList>
    </citation>
    <scope>NUCLEOTIDE SEQUENCE [LARGE SCALE GENOMIC DNA]</scope>
    <source>
        <strain evidence="2 3">LCS9</strain>
    </source>
</reference>
<gene>
    <name evidence="2" type="ORF">SY85_15870</name>
</gene>
<feature type="region of interest" description="Disordered" evidence="1">
    <location>
        <begin position="295"/>
        <end position="335"/>
    </location>
</feature>
<name>A0A172TY96_9BACT</name>
<dbReference type="AlphaFoldDB" id="A0A172TY96"/>
<dbReference type="RefSeq" id="WP_066405877.1">
    <property type="nucleotide sequence ID" value="NZ_CP011390.1"/>
</dbReference>
<evidence type="ECO:0008006" key="4">
    <source>
        <dbReference type="Google" id="ProtNLM"/>
    </source>
</evidence>
<dbReference type="EMBL" id="CP011390">
    <property type="protein sequence ID" value="ANE51753.1"/>
    <property type="molecule type" value="Genomic_DNA"/>
</dbReference>
<evidence type="ECO:0000313" key="2">
    <source>
        <dbReference type="EMBL" id="ANE51753.1"/>
    </source>
</evidence>
<protein>
    <recommendedName>
        <fullName evidence="4">GYF domain-containing protein</fullName>
    </recommendedName>
</protein>
<reference evidence="3" key="1">
    <citation type="submission" date="2015-01" db="EMBL/GenBank/DDBJ databases">
        <title>Flavisolibacter sp./LCS9/ whole genome sequencing.</title>
        <authorList>
            <person name="Kim M.K."/>
            <person name="Srinivasan S."/>
            <person name="Lee J.-J."/>
        </authorList>
    </citation>
    <scope>NUCLEOTIDE SEQUENCE [LARGE SCALE GENOMIC DNA]</scope>
    <source>
        <strain evidence="3">LCS9</strain>
    </source>
</reference>
<dbReference type="KEGG" id="fla:SY85_15870"/>
<sequence>MEKVYLLLRKNQQTGPYTYEELLQQQLASTDLIWVEGKSTTWLSPTELTTFRATHTMTKKVSPDAAVSVSKSAAPPQTSVTIPWYQQRRSPEAELEERALAIRKRAEAATDHPHLPAPATHRHYRKHIVYQEEESPVLVEIHTLHKKNVSLPQLIAAGVITALIATGWYNRSILKIVRSHPTEISQAAAPVTFQVTLPPTPKPAPATVIDTIRVQPQVDILPKSIAAPSLAVQQIKLVPKEARVTEIQHPKSTPALVQSTAEEKKQEVPVNEAVTTVKVEKKETVDTTVDQAENNATAVQETQRKKKGLGQTIKNIFKKKKKDNETEDAEKTSVD</sequence>
<evidence type="ECO:0000256" key="1">
    <source>
        <dbReference type="SAM" id="MobiDB-lite"/>
    </source>
</evidence>
<proteinExistence type="predicted"/>